<accession>A0ABD5PXW2</accession>
<gene>
    <name evidence="1" type="ORF">ACFO9K_02790</name>
</gene>
<evidence type="ECO:0000313" key="1">
    <source>
        <dbReference type="EMBL" id="MFC4823182.1"/>
    </source>
</evidence>
<dbReference type="GeneID" id="73045773"/>
<name>A0ABD5PXW2_9EURY</name>
<dbReference type="EMBL" id="JBHSHT010000001">
    <property type="protein sequence ID" value="MFC4823182.1"/>
    <property type="molecule type" value="Genomic_DNA"/>
</dbReference>
<organism evidence="1 2">
    <name type="scientific">Halorussus aquaticus</name>
    <dbReference type="NCBI Taxonomy" id="2953748"/>
    <lineage>
        <taxon>Archaea</taxon>
        <taxon>Methanobacteriati</taxon>
        <taxon>Methanobacteriota</taxon>
        <taxon>Stenosarchaea group</taxon>
        <taxon>Halobacteria</taxon>
        <taxon>Halobacteriales</taxon>
        <taxon>Haladaptataceae</taxon>
        <taxon>Halorussus</taxon>
    </lineage>
</organism>
<reference evidence="1 2" key="1">
    <citation type="journal article" date="2019" name="Int. J. Syst. Evol. Microbiol.">
        <title>The Global Catalogue of Microorganisms (GCM) 10K type strain sequencing project: providing services to taxonomists for standard genome sequencing and annotation.</title>
        <authorList>
            <consortium name="The Broad Institute Genomics Platform"/>
            <consortium name="The Broad Institute Genome Sequencing Center for Infectious Disease"/>
            <person name="Wu L."/>
            <person name="Ma J."/>
        </authorList>
    </citation>
    <scope>NUCLEOTIDE SEQUENCE [LARGE SCALE GENOMIC DNA]</scope>
    <source>
        <strain evidence="1 2">XZYJ18</strain>
    </source>
</reference>
<dbReference type="Pfam" id="PF24366">
    <property type="entry name" value="DUF7522"/>
    <property type="match status" value="1"/>
</dbReference>
<keyword evidence="2" id="KW-1185">Reference proteome</keyword>
<protein>
    <recommendedName>
        <fullName evidence="3">Chlorite dismutase</fullName>
    </recommendedName>
</protein>
<evidence type="ECO:0000313" key="2">
    <source>
        <dbReference type="Proteomes" id="UP001595945"/>
    </source>
</evidence>
<dbReference type="AlphaFoldDB" id="A0ABD5PXW2"/>
<dbReference type="InterPro" id="IPR055944">
    <property type="entry name" value="DUF7522"/>
</dbReference>
<sequence length="143" mass="16379">MGDENDGQSRDAKSALVEAFSTFGSNGLRDVWLFDQTAHEGLYVREDVERKITDLDVPRFVDNERYGYVTRDTYSDLYYASYAYTVRGFDEFEQFRTFLGDGDERVGVFASFDRREGGYDFGALHDEITAVVADRPIESFSPE</sequence>
<proteinExistence type="predicted"/>
<evidence type="ECO:0008006" key="3">
    <source>
        <dbReference type="Google" id="ProtNLM"/>
    </source>
</evidence>
<comment type="caution">
    <text evidence="1">The sequence shown here is derived from an EMBL/GenBank/DDBJ whole genome shotgun (WGS) entry which is preliminary data.</text>
</comment>
<dbReference type="RefSeq" id="WP_254267329.1">
    <property type="nucleotide sequence ID" value="NZ_CP100400.1"/>
</dbReference>
<dbReference type="Proteomes" id="UP001595945">
    <property type="component" value="Unassembled WGS sequence"/>
</dbReference>